<evidence type="ECO:0000313" key="2">
    <source>
        <dbReference type="EMBL" id="THU75904.1"/>
    </source>
</evidence>
<dbReference type="AlphaFoldDB" id="A0A4S8KK60"/>
<accession>A0A4S8KK60</accession>
<proteinExistence type="predicted"/>
<name>A0A4S8KK60_DENBC</name>
<protein>
    <submittedName>
        <fullName evidence="2">Uncharacterized protein</fullName>
    </submittedName>
</protein>
<dbReference type="Proteomes" id="UP000297245">
    <property type="component" value="Unassembled WGS sequence"/>
</dbReference>
<feature type="region of interest" description="Disordered" evidence="1">
    <location>
        <begin position="1"/>
        <end position="23"/>
    </location>
</feature>
<sequence length="138" mass="15460">RPTQVSTPARKPLSSKRSGDNLELNSVKRSRLTTGEGLQSISNAVTEFSGVFCATVSRLAPQIEASPLRRRAAMDLADKKEDWLSEVRQEELGDLLSEDTRKADAYMTWASRGTPKRKSWVVRTLKLSEFELDFDMGV</sequence>
<gene>
    <name evidence="2" type="ORF">K435DRAFT_706155</name>
</gene>
<feature type="non-terminal residue" evidence="2">
    <location>
        <position position="1"/>
    </location>
</feature>
<dbReference type="EMBL" id="ML181396">
    <property type="protein sequence ID" value="THU75904.1"/>
    <property type="molecule type" value="Genomic_DNA"/>
</dbReference>
<evidence type="ECO:0000256" key="1">
    <source>
        <dbReference type="SAM" id="MobiDB-lite"/>
    </source>
</evidence>
<dbReference type="OrthoDB" id="2977319at2759"/>
<evidence type="ECO:0000313" key="3">
    <source>
        <dbReference type="Proteomes" id="UP000297245"/>
    </source>
</evidence>
<organism evidence="2 3">
    <name type="scientific">Dendrothele bispora (strain CBS 962.96)</name>
    <dbReference type="NCBI Taxonomy" id="1314807"/>
    <lineage>
        <taxon>Eukaryota</taxon>
        <taxon>Fungi</taxon>
        <taxon>Dikarya</taxon>
        <taxon>Basidiomycota</taxon>
        <taxon>Agaricomycotina</taxon>
        <taxon>Agaricomycetes</taxon>
        <taxon>Agaricomycetidae</taxon>
        <taxon>Agaricales</taxon>
        <taxon>Agaricales incertae sedis</taxon>
        <taxon>Dendrothele</taxon>
    </lineage>
</organism>
<keyword evidence="3" id="KW-1185">Reference proteome</keyword>
<reference evidence="2 3" key="1">
    <citation type="journal article" date="2019" name="Nat. Ecol. Evol.">
        <title>Megaphylogeny resolves global patterns of mushroom evolution.</title>
        <authorList>
            <person name="Varga T."/>
            <person name="Krizsan K."/>
            <person name="Foldi C."/>
            <person name="Dima B."/>
            <person name="Sanchez-Garcia M."/>
            <person name="Sanchez-Ramirez S."/>
            <person name="Szollosi G.J."/>
            <person name="Szarkandi J.G."/>
            <person name="Papp V."/>
            <person name="Albert L."/>
            <person name="Andreopoulos W."/>
            <person name="Angelini C."/>
            <person name="Antonin V."/>
            <person name="Barry K.W."/>
            <person name="Bougher N.L."/>
            <person name="Buchanan P."/>
            <person name="Buyck B."/>
            <person name="Bense V."/>
            <person name="Catcheside P."/>
            <person name="Chovatia M."/>
            <person name="Cooper J."/>
            <person name="Damon W."/>
            <person name="Desjardin D."/>
            <person name="Finy P."/>
            <person name="Geml J."/>
            <person name="Haridas S."/>
            <person name="Hughes K."/>
            <person name="Justo A."/>
            <person name="Karasinski D."/>
            <person name="Kautmanova I."/>
            <person name="Kiss B."/>
            <person name="Kocsube S."/>
            <person name="Kotiranta H."/>
            <person name="LaButti K.M."/>
            <person name="Lechner B.E."/>
            <person name="Liimatainen K."/>
            <person name="Lipzen A."/>
            <person name="Lukacs Z."/>
            <person name="Mihaltcheva S."/>
            <person name="Morgado L.N."/>
            <person name="Niskanen T."/>
            <person name="Noordeloos M.E."/>
            <person name="Ohm R.A."/>
            <person name="Ortiz-Santana B."/>
            <person name="Ovrebo C."/>
            <person name="Racz N."/>
            <person name="Riley R."/>
            <person name="Savchenko A."/>
            <person name="Shiryaev A."/>
            <person name="Soop K."/>
            <person name="Spirin V."/>
            <person name="Szebenyi C."/>
            <person name="Tomsovsky M."/>
            <person name="Tulloss R.E."/>
            <person name="Uehling J."/>
            <person name="Grigoriev I.V."/>
            <person name="Vagvolgyi C."/>
            <person name="Papp T."/>
            <person name="Martin F.M."/>
            <person name="Miettinen O."/>
            <person name="Hibbett D.S."/>
            <person name="Nagy L.G."/>
        </authorList>
    </citation>
    <scope>NUCLEOTIDE SEQUENCE [LARGE SCALE GENOMIC DNA]</scope>
    <source>
        <strain evidence="2 3">CBS 962.96</strain>
    </source>
</reference>